<dbReference type="GO" id="GO:0008374">
    <property type="term" value="F:O-acyltransferase activity"/>
    <property type="evidence" value="ECO:0007669"/>
    <property type="project" value="InterPro"/>
</dbReference>
<sequence length="416" mass="47435">MVQSSTTPPASPRLRDPSSSIIPHVALYVVQVLALASPPSRSRNYVFAALIAGLCLYTQFHPHFSNDPGLVQPFTIAWSYYLDTLSKLLFSGPRGPEAAFWRLDRSRQEAVGYKAFGWKKLRWALSLILNQRGARWNYQVKNVHPVQSKKRAAFLALQAWNFAKCILISDLLFSLSRRLFYTTPDGLVGAVNSHDLTLRHPDWRWSFARALVFGALPYFMLTMQYSLLAFVGVVTGLTRPMDWPPIFGPISEVTTVRSFWGKYWHQQLRRMLTSYTDAFVEWLGIPRGTNWSSYTTLYLAFLISGTFHALSQRQMPRRADVSDGDVVAGFFGFFVWQALAITLEDAVGWCWRGLGLRSTGHERWRRLVGYVWVTCCIWASLPLAGDTFLRMRMGEESFLPFTLFGPWVESLVPIPP</sequence>
<comment type="similarity">
    <text evidence="3">Belongs to the wax synthase family.</text>
</comment>
<dbReference type="EMBL" id="JAQQWP010000008">
    <property type="protein sequence ID" value="KAK8105170.1"/>
    <property type="molecule type" value="Genomic_DNA"/>
</dbReference>
<evidence type="ECO:0000259" key="9">
    <source>
        <dbReference type="Pfam" id="PF13813"/>
    </source>
</evidence>
<accession>A0AAW0QGM0</accession>
<keyword evidence="7 8" id="KW-0472">Membrane</keyword>
<feature type="transmembrane region" description="Helical" evidence="8">
    <location>
        <begin position="367"/>
        <end position="385"/>
    </location>
</feature>
<evidence type="ECO:0000256" key="2">
    <source>
        <dbReference type="ARBA" id="ARBA00005179"/>
    </source>
</evidence>
<feature type="transmembrane region" description="Helical" evidence="8">
    <location>
        <begin position="210"/>
        <end position="234"/>
    </location>
</feature>
<reference evidence="10 11" key="1">
    <citation type="submission" date="2023-01" db="EMBL/GenBank/DDBJ databases">
        <title>Analysis of 21 Apiospora genomes using comparative genomics revels a genus with tremendous synthesis potential of carbohydrate active enzymes and secondary metabolites.</title>
        <authorList>
            <person name="Sorensen T."/>
        </authorList>
    </citation>
    <scope>NUCLEOTIDE SEQUENCE [LARGE SCALE GENOMIC DNA]</scope>
    <source>
        <strain evidence="10 11">CBS 117206</strain>
    </source>
</reference>
<keyword evidence="4" id="KW-0808">Transferase</keyword>
<dbReference type="PANTHER" id="PTHR31595:SF57">
    <property type="entry name" value="OS04G0481900 PROTEIN"/>
    <property type="match status" value="1"/>
</dbReference>
<protein>
    <submittedName>
        <fullName evidence="10">Aminotransferase GliI</fullName>
    </submittedName>
</protein>
<evidence type="ECO:0000256" key="1">
    <source>
        <dbReference type="ARBA" id="ARBA00004141"/>
    </source>
</evidence>
<evidence type="ECO:0000256" key="7">
    <source>
        <dbReference type="ARBA" id="ARBA00023136"/>
    </source>
</evidence>
<comment type="pathway">
    <text evidence="2">Secondary metabolite biosynthesis.</text>
</comment>
<name>A0AAW0QGM0_9PEZI</name>
<dbReference type="GO" id="GO:0006629">
    <property type="term" value="P:lipid metabolic process"/>
    <property type="evidence" value="ECO:0007669"/>
    <property type="project" value="InterPro"/>
</dbReference>
<evidence type="ECO:0000256" key="8">
    <source>
        <dbReference type="SAM" id="Phobius"/>
    </source>
</evidence>
<feature type="transmembrane region" description="Helical" evidence="8">
    <location>
        <begin position="291"/>
        <end position="310"/>
    </location>
</feature>
<evidence type="ECO:0000313" key="10">
    <source>
        <dbReference type="EMBL" id="KAK8105170.1"/>
    </source>
</evidence>
<evidence type="ECO:0000256" key="4">
    <source>
        <dbReference type="ARBA" id="ARBA00022679"/>
    </source>
</evidence>
<dbReference type="AlphaFoldDB" id="A0AAW0QGM0"/>
<evidence type="ECO:0000313" key="11">
    <source>
        <dbReference type="Proteomes" id="UP001392437"/>
    </source>
</evidence>
<dbReference type="GO" id="GO:0016020">
    <property type="term" value="C:membrane"/>
    <property type="evidence" value="ECO:0007669"/>
    <property type="project" value="UniProtKB-SubCell"/>
</dbReference>
<keyword evidence="11" id="KW-1185">Reference proteome</keyword>
<comment type="caution">
    <text evidence="10">The sequence shown here is derived from an EMBL/GenBank/DDBJ whole genome shotgun (WGS) entry which is preliminary data.</text>
</comment>
<evidence type="ECO:0000256" key="6">
    <source>
        <dbReference type="ARBA" id="ARBA00022989"/>
    </source>
</evidence>
<evidence type="ECO:0000256" key="5">
    <source>
        <dbReference type="ARBA" id="ARBA00022692"/>
    </source>
</evidence>
<dbReference type="Proteomes" id="UP001392437">
    <property type="component" value="Unassembled WGS sequence"/>
</dbReference>
<keyword evidence="5 8" id="KW-0812">Transmembrane</keyword>
<organism evidence="10 11">
    <name type="scientific">Apiospora kogelbergensis</name>
    <dbReference type="NCBI Taxonomy" id="1337665"/>
    <lineage>
        <taxon>Eukaryota</taxon>
        <taxon>Fungi</taxon>
        <taxon>Dikarya</taxon>
        <taxon>Ascomycota</taxon>
        <taxon>Pezizomycotina</taxon>
        <taxon>Sordariomycetes</taxon>
        <taxon>Xylariomycetidae</taxon>
        <taxon>Amphisphaeriales</taxon>
        <taxon>Apiosporaceae</taxon>
        <taxon>Apiospora</taxon>
    </lineage>
</organism>
<keyword evidence="10" id="KW-0032">Aminotransferase</keyword>
<dbReference type="PANTHER" id="PTHR31595">
    <property type="entry name" value="LONG-CHAIN-ALCOHOL O-FATTY-ACYLTRANSFERASE 3-RELATED"/>
    <property type="match status" value="1"/>
</dbReference>
<dbReference type="InterPro" id="IPR044851">
    <property type="entry name" value="Wax_synthase"/>
</dbReference>
<evidence type="ECO:0000256" key="3">
    <source>
        <dbReference type="ARBA" id="ARBA00007282"/>
    </source>
</evidence>
<comment type="subcellular location">
    <subcellularLocation>
        <location evidence="1">Membrane</location>
        <topology evidence="1">Multi-pass membrane protein</topology>
    </subcellularLocation>
</comment>
<dbReference type="InterPro" id="IPR032805">
    <property type="entry name" value="Wax_synthase_dom"/>
</dbReference>
<feature type="domain" description="Wax synthase" evidence="9">
    <location>
        <begin position="243"/>
        <end position="321"/>
    </location>
</feature>
<keyword evidence="6 8" id="KW-1133">Transmembrane helix</keyword>
<gene>
    <name evidence="10" type="ORF">PG999_008529</name>
</gene>
<dbReference type="Pfam" id="PF13813">
    <property type="entry name" value="MBOAT_2"/>
    <property type="match status" value="1"/>
</dbReference>
<dbReference type="GO" id="GO:0008483">
    <property type="term" value="F:transaminase activity"/>
    <property type="evidence" value="ECO:0007669"/>
    <property type="project" value="UniProtKB-KW"/>
</dbReference>
<proteinExistence type="inferred from homology"/>